<dbReference type="Pfam" id="PF00817">
    <property type="entry name" value="IMS"/>
    <property type="match status" value="1"/>
</dbReference>
<comment type="catalytic activity">
    <reaction evidence="13 14">
        <text>DNA(n) + a 2'-deoxyribonucleoside 5'-triphosphate = DNA(n+1) + diphosphate</text>
        <dbReference type="Rhea" id="RHEA:22508"/>
        <dbReference type="Rhea" id="RHEA-COMP:17339"/>
        <dbReference type="Rhea" id="RHEA-COMP:17340"/>
        <dbReference type="ChEBI" id="CHEBI:33019"/>
        <dbReference type="ChEBI" id="CHEBI:61560"/>
        <dbReference type="ChEBI" id="CHEBI:173112"/>
        <dbReference type="EC" id="2.7.7.7"/>
    </reaction>
</comment>
<evidence type="ECO:0000256" key="9">
    <source>
        <dbReference type="ARBA" id="ARBA00022842"/>
    </source>
</evidence>
<dbReference type="EC" id="2.7.7.7" evidence="14"/>
<feature type="binding site" evidence="14">
    <location>
        <position position="19"/>
    </location>
    <ligand>
        <name>Mg(2+)</name>
        <dbReference type="ChEBI" id="CHEBI:18420"/>
    </ligand>
</feature>
<keyword evidence="11 14" id="KW-0238">DNA-binding</keyword>
<keyword evidence="12 14" id="KW-0234">DNA repair</keyword>
<evidence type="ECO:0000256" key="6">
    <source>
        <dbReference type="ARBA" id="ARBA00022705"/>
    </source>
</evidence>
<dbReference type="PANTHER" id="PTHR11076:SF33">
    <property type="entry name" value="DNA POLYMERASE KAPPA"/>
    <property type="match status" value="1"/>
</dbReference>
<protein>
    <recommendedName>
        <fullName evidence="14">DNA polymerase IV</fullName>
        <shortName evidence="14">Pol IV</shortName>
        <ecNumber evidence="14">2.7.7.7</ecNumber>
    </recommendedName>
</protein>
<dbReference type="Pfam" id="PF11799">
    <property type="entry name" value="IMS_C"/>
    <property type="match status" value="1"/>
</dbReference>
<keyword evidence="7 14" id="KW-0479">Metal-binding</keyword>
<keyword evidence="10 14" id="KW-0239">DNA-directed DNA polymerase</keyword>
<dbReference type="RefSeq" id="WP_246535597.1">
    <property type="nucleotide sequence ID" value="NZ_BAAAHS010000032.1"/>
</dbReference>
<dbReference type="InterPro" id="IPR017961">
    <property type="entry name" value="DNA_pol_Y-fam_little_finger"/>
</dbReference>
<dbReference type="Pfam" id="PF21999">
    <property type="entry name" value="IMS_HHH_1"/>
    <property type="match status" value="1"/>
</dbReference>
<comment type="subunit">
    <text evidence="14">Monomer.</text>
</comment>
<keyword evidence="17" id="KW-1185">Reference proteome</keyword>
<dbReference type="InterPro" id="IPR022880">
    <property type="entry name" value="DNApol_IV"/>
</dbReference>
<evidence type="ECO:0000256" key="2">
    <source>
        <dbReference type="ARBA" id="ARBA00022457"/>
    </source>
</evidence>
<evidence type="ECO:0000256" key="1">
    <source>
        <dbReference type="ARBA" id="ARBA00004496"/>
    </source>
</evidence>
<dbReference type="NCBIfam" id="NF002677">
    <property type="entry name" value="PRK02406.1"/>
    <property type="match status" value="1"/>
</dbReference>
<dbReference type="PROSITE" id="PS50173">
    <property type="entry name" value="UMUC"/>
    <property type="match status" value="1"/>
</dbReference>
<dbReference type="HAMAP" id="MF_01113">
    <property type="entry name" value="DNApol_IV"/>
    <property type="match status" value="1"/>
</dbReference>
<keyword evidence="4 14" id="KW-0808">Transferase</keyword>
<comment type="function">
    <text evidence="14">Poorly processive, error-prone DNA polymerase involved in untargeted mutagenesis. Copies undamaged DNA at stalled replication forks, which arise in vivo from mismatched or misaligned primer ends. These misaligned primers can be extended by PolIV. Exhibits no 3'-5' exonuclease (proofreading) activity. May be involved in translesional synthesis, in conjunction with the beta clamp from PolIII.</text>
</comment>
<keyword evidence="2 14" id="KW-0515">Mutator protein</keyword>
<name>A0ABX8EKP1_9ACTN</name>
<comment type="cofactor">
    <cofactor evidence="14">
        <name>Mg(2+)</name>
        <dbReference type="ChEBI" id="CHEBI:18420"/>
    </cofactor>
    <text evidence="14">Binds 2 magnesium ions per subunit.</text>
</comment>
<evidence type="ECO:0000256" key="12">
    <source>
        <dbReference type="ARBA" id="ARBA00023204"/>
    </source>
</evidence>
<proteinExistence type="inferred from homology"/>
<organism evidence="16 17">
    <name type="scientific">Nocardioides aquaticus</name>
    <dbReference type="NCBI Taxonomy" id="160826"/>
    <lineage>
        <taxon>Bacteria</taxon>
        <taxon>Bacillati</taxon>
        <taxon>Actinomycetota</taxon>
        <taxon>Actinomycetes</taxon>
        <taxon>Propionibacteriales</taxon>
        <taxon>Nocardioidaceae</taxon>
        <taxon>Nocardioides</taxon>
    </lineage>
</organism>
<dbReference type="InterPro" id="IPR001126">
    <property type="entry name" value="UmuC"/>
</dbReference>
<keyword evidence="5 14" id="KW-0548">Nucleotidyltransferase</keyword>
<evidence type="ECO:0000256" key="7">
    <source>
        <dbReference type="ARBA" id="ARBA00022723"/>
    </source>
</evidence>
<sequence length="421" mass="45267">MSVPDAYERSRACPVLHVDMDAFYASVALRDRPDLQDTPVFVGGGHRGVVLSANYLARAHGVRSAMPGSRALRLCPDAVVLKPDHAVFATVSAAVMETFRQVTPLVEGVSMDEAFLDVSGAVRLLGTPLAIAEQLRARIADEQRITCSVGVAATVSVAKLASTRAKPDGVRVVLPDEVAAFLHHRDVGDLHGVGEKTRDRLRRRGYLTVGDLARTEVEVLRRDLGEHLGPHLHTLAWGADRRQVRSRHAPVFAGVTQDPDKSMGAQSTFGRDTADRAVVLRELLRLTTSVTGRMRTAGVAGRTVALTVRFSDFTTLTRSRTLGEATDATQEVFAAVVALHDALGLRGERLRLVGVRVEGLRPRAGIHHQHVLGEREVGWAEADRAVDQAARRFGSAAVRPASLLGGGANSPVSLPPVERPA</sequence>
<feature type="binding site" evidence="14">
    <location>
        <position position="112"/>
    </location>
    <ligand>
        <name>Mg(2+)</name>
        <dbReference type="ChEBI" id="CHEBI:18420"/>
    </ligand>
</feature>
<dbReference type="InterPro" id="IPR053848">
    <property type="entry name" value="IMS_HHH_1"/>
</dbReference>
<feature type="domain" description="UmuC" evidence="15">
    <location>
        <begin position="15"/>
        <end position="194"/>
    </location>
</feature>
<evidence type="ECO:0000256" key="13">
    <source>
        <dbReference type="ARBA" id="ARBA00049244"/>
    </source>
</evidence>
<dbReference type="InterPro" id="IPR050116">
    <property type="entry name" value="DNA_polymerase-Y"/>
</dbReference>
<feature type="site" description="Substrate discrimination" evidence="14">
    <location>
        <position position="24"/>
    </location>
</feature>
<evidence type="ECO:0000256" key="11">
    <source>
        <dbReference type="ARBA" id="ARBA00023125"/>
    </source>
</evidence>
<reference evidence="16 17" key="1">
    <citation type="submission" date="2021-05" db="EMBL/GenBank/DDBJ databases">
        <title>Complete genome of Nocardioides aquaticus KCTC 9944T isolated from meromictic and hypersaline Ekho Lake, Antarctica.</title>
        <authorList>
            <person name="Hwang K."/>
            <person name="Kim K.M."/>
            <person name="Choe H."/>
        </authorList>
    </citation>
    <scope>NUCLEOTIDE SEQUENCE [LARGE SCALE GENOMIC DNA]</scope>
    <source>
        <strain evidence="16 17">KCTC 9944</strain>
    </source>
</reference>
<keyword evidence="6 14" id="KW-0235">DNA replication</keyword>
<dbReference type="PANTHER" id="PTHR11076">
    <property type="entry name" value="DNA REPAIR POLYMERASE UMUC / TRANSFERASE FAMILY MEMBER"/>
    <property type="match status" value="1"/>
</dbReference>
<dbReference type="GO" id="GO:0003887">
    <property type="term" value="F:DNA-directed DNA polymerase activity"/>
    <property type="evidence" value="ECO:0007669"/>
    <property type="project" value="UniProtKB-EC"/>
</dbReference>
<evidence type="ECO:0000256" key="10">
    <source>
        <dbReference type="ARBA" id="ARBA00022932"/>
    </source>
</evidence>
<evidence type="ECO:0000256" key="8">
    <source>
        <dbReference type="ARBA" id="ARBA00022763"/>
    </source>
</evidence>
<comment type="similarity">
    <text evidence="14">Belongs to the DNA polymerase type-Y family.</text>
</comment>
<dbReference type="Proteomes" id="UP000679307">
    <property type="component" value="Chromosome"/>
</dbReference>
<evidence type="ECO:0000313" key="16">
    <source>
        <dbReference type="EMBL" id="QVT80824.1"/>
    </source>
</evidence>
<keyword evidence="8 14" id="KW-0227">DNA damage</keyword>
<evidence type="ECO:0000313" key="17">
    <source>
        <dbReference type="Proteomes" id="UP000679307"/>
    </source>
</evidence>
<keyword evidence="3 14" id="KW-0963">Cytoplasm</keyword>
<evidence type="ECO:0000259" key="15">
    <source>
        <dbReference type="PROSITE" id="PS50173"/>
    </source>
</evidence>
<evidence type="ECO:0000256" key="4">
    <source>
        <dbReference type="ARBA" id="ARBA00022679"/>
    </source>
</evidence>
<evidence type="ECO:0000256" key="14">
    <source>
        <dbReference type="HAMAP-Rule" id="MF_01113"/>
    </source>
</evidence>
<dbReference type="EMBL" id="CP075371">
    <property type="protein sequence ID" value="QVT80824.1"/>
    <property type="molecule type" value="Genomic_DNA"/>
</dbReference>
<feature type="active site" evidence="14">
    <location>
        <position position="113"/>
    </location>
</feature>
<dbReference type="CDD" id="cd03586">
    <property type="entry name" value="PolY_Pol_IV_kappa"/>
    <property type="match status" value="1"/>
</dbReference>
<evidence type="ECO:0000256" key="3">
    <source>
        <dbReference type="ARBA" id="ARBA00022490"/>
    </source>
</evidence>
<comment type="subcellular location">
    <subcellularLocation>
        <location evidence="1 14">Cytoplasm</location>
    </subcellularLocation>
</comment>
<evidence type="ECO:0000256" key="5">
    <source>
        <dbReference type="ARBA" id="ARBA00022695"/>
    </source>
</evidence>
<keyword evidence="9 14" id="KW-0460">Magnesium</keyword>
<gene>
    <name evidence="16" type="primary">dinB_2</name>
    <name evidence="14" type="synonym">dinB</name>
    <name evidence="16" type="ORF">ENKNEFLB_03225</name>
</gene>
<accession>A0ABX8EKP1</accession>